<proteinExistence type="predicted"/>
<comment type="caution">
    <text evidence="1">The sequence shown here is derived from an EMBL/GenBank/DDBJ whole genome shotgun (WGS) entry which is preliminary data.</text>
</comment>
<accession>A0AAE0G1D4</accession>
<sequence length="78" mass="7936">MVTCCDGCGSVGWRKTPMVTKDCTRGEAVVTAVEEVEAAEAGVAVIQKKAVAVGKVAVVAEEREVAAAGGKGGPPRRH</sequence>
<evidence type="ECO:0000313" key="1">
    <source>
        <dbReference type="EMBL" id="KAK3269725.1"/>
    </source>
</evidence>
<dbReference type="EMBL" id="LGRX02010785">
    <property type="protein sequence ID" value="KAK3269725.1"/>
    <property type="molecule type" value="Genomic_DNA"/>
</dbReference>
<keyword evidence="2" id="KW-1185">Reference proteome</keyword>
<reference evidence="1 2" key="1">
    <citation type="journal article" date="2015" name="Genome Biol. Evol.">
        <title>Comparative Genomics of a Bacterivorous Green Alga Reveals Evolutionary Causalities and Consequences of Phago-Mixotrophic Mode of Nutrition.</title>
        <authorList>
            <person name="Burns J.A."/>
            <person name="Paasch A."/>
            <person name="Narechania A."/>
            <person name="Kim E."/>
        </authorList>
    </citation>
    <scope>NUCLEOTIDE SEQUENCE [LARGE SCALE GENOMIC DNA]</scope>
    <source>
        <strain evidence="1 2">PLY_AMNH</strain>
    </source>
</reference>
<dbReference type="Proteomes" id="UP001190700">
    <property type="component" value="Unassembled WGS sequence"/>
</dbReference>
<evidence type="ECO:0000313" key="2">
    <source>
        <dbReference type="Proteomes" id="UP001190700"/>
    </source>
</evidence>
<dbReference type="AlphaFoldDB" id="A0AAE0G1D4"/>
<name>A0AAE0G1D4_9CHLO</name>
<organism evidence="1 2">
    <name type="scientific">Cymbomonas tetramitiformis</name>
    <dbReference type="NCBI Taxonomy" id="36881"/>
    <lineage>
        <taxon>Eukaryota</taxon>
        <taxon>Viridiplantae</taxon>
        <taxon>Chlorophyta</taxon>
        <taxon>Pyramimonadophyceae</taxon>
        <taxon>Pyramimonadales</taxon>
        <taxon>Pyramimonadaceae</taxon>
        <taxon>Cymbomonas</taxon>
    </lineage>
</organism>
<protein>
    <submittedName>
        <fullName evidence="1">Uncharacterized protein</fullName>
    </submittedName>
</protein>
<gene>
    <name evidence="1" type="ORF">CYMTET_21847</name>
</gene>